<organism evidence="1 2">
    <name type="scientific">Thalictrum thalictroides</name>
    <name type="common">Rue-anemone</name>
    <name type="synonym">Anemone thalictroides</name>
    <dbReference type="NCBI Taxonomy" id="46969"/>
    <lineage>
        <taxon>Eukaryota</taxon>
        <taxon>Viridiplantae</taxon>
        <taxon>Streptophyta</taxon>
        <taxon>Embryophyta</taxon>
        <taxon>Tracheophyta</taxon>
        <taxon>Spermatophyta</taxon>
        <taxon>Magnoliopsida</taxon>
        <taxon>Ranunculales</taxon>
        <taxon>Ranunculaceae</taxon>
        <taxon>Thalictroideae</taxon>
        <taxon>Thalictrum</taxon>
    </lineage>
</organism>
<feature type="non-terminal residue" evidence="1">
    <location>
        <position position="1"/>
    </location>
</feature>
<name>A0A7J6VB73_THATH</name>
<protein>
    <submittedName>
        <fullName evidence="1">Uncharacterized protein</fullName>
    </submittedName>
</protein>
<proteinExistence type="predicted"/>
<evidence type="ECO:0000313" key="2">
    <source>
        <dbReference type="Proteomes" id="UP000554482"/>
    </source>
</evidence>
<evidence type="ECO:0000313" key="1">
    <source>
        <dbReference type="EMBL" id="KAF5181415.1"/>
    </source>
</evidence>
<sequence>EAGFGVDHHLHRGCALAAFNHLLGVRIKNLRAGNTYQKQSNALVHGKTNVQADVQMLLAPVIFLSHVL</sequence>
<accession>A0A7J6VB73</accession>
<keyword evidence="2" id="KW-1185">Reference proteome</keyword>
<dbReference type="OrthoDB" id="2018754at2759"/>
<dbReference type="Proteomes" id="UP000554482">
    <property type="component" value="Unassembled WGS sequence"/>
</dbReference>
<reference evidence="1 2" key="1">
    <citation type="submission" date="2020-06" db="EMBL/GenBank/DDBJ databases">
        <title>Transcriptomic and genomic resources for Thalictrum thalictroides and T. hernandezii: Facilitating candidate gene discovery in an emerging model plant lineage.</title>
        <authorList>
            <person name="Arias T."/>
            <person name="Riano-Pachon D.M."/>
            <person name="Di Stilio V.S."/>
        </authorList>
    </citation>
    <scope>NUCLEOTIDE SEQUENCE [LARGE SCALE GENOMIC DNA]</scope>
    <source>
        <strain evidence="2">cv. WT478/WT964</strain>
        <tissue evidence="1">Leaves</tissue>
    </source>
</reference>
<comment type="caution">
    <text evidence="1">The sequence shown here is derived from an EMBL/GenBank/DDBJ whole genome shotgun (WGS) entry which is preliminary data.</text>
</comment>
<dbReference type="EMBL" id="JABWDY010036222">
    <property type="protein sequence ID" value="KAF5181415.1"/>
    <property type="molecule type" value="Genomic_DNA"/>
</dbReference>
<dbReference type="AlphaFoldDB" id="A0A7J6VB73"/>
<gene>
    <name evidence="1" type="ORF">FRX31_028998</name>
</gene>